<dbReference type="SUPFAM" id="SSF55961">
    <property type="entry name" value="Bet v1-like"/>
    <property type="match status" value="1"/>
</dbReference>
<comment type="caution">
    <text evidence="2">The sequence shown here is derived from an EMBL/GenBank/DDBJ whole genome shotgun (WGS) entry which is preliminary data.</text>
</comment>
<name>A0A7K0G393_9SPHI</name>
<evidence type="ECO:0000256" key="1">
    <source>
        <dbReference type="SAM" id="Phobius"/>
    </source>
</evidence>
<gene>
    <name evidence="2" type="ORF">GJU39_19530</name>
</gene>
<dbReference type="EMBL" id="WKKH01000045">
    <property type="protein sequence ID" value="MRX78278.1"/>
    <property type="molecule type" value="Genomic_DNA"/>
</dbReference>
<accession>A0A7K0G393</accession>
<keyword evidence="1" id="KW-1133">Transmembrane helix</keyword>
<dbReference type="CDD" id="cd07818">
    <property type="entry name" value="SRPBCC_1"/>
    <property type="match status" value="1"/>
</dbReference>
<dbReference type="AlphaFoldDB" id="A0A7K0G393"/>
<dbReference type="InterPro" id="IPR023393">
    <property type="entry name" value="START-like_dom_sf"/>
</dbReference>
<proteinExistence type="predicted"/>
<dbReference type="Gene3D" id="3.30.530.20">
    <property type="match status" value="1"/>
</dbReference>
<dbReference type="OrthoDB" id="9807923at2"/>
<evidence type="ECO:0000313" key="2">
    <source>
        <dbReference type="EMBL" id="MRX78278.1"/>
    </source>
</evidence>
<dbReference type="RefSeq" id="WP_154282685.1">
    <property type="nucleotide sequence ID" value="NZ_JBHUJQ010000001.1"/>
</dbReference>
<evidence type="ECO:0000313" key="3">
    <source>
        <dbReference type="Proteomes" id="UP000487757"/>
    </source>
</evidence>
<protein>
    <submittedName>
        <fullName evidence="2">Polyketide cyclase</fullName>
    </submittedName>
</protein>
<organism evidence="2 3">
    <name type="scientific">Pedobacter petrophilus</name>
    <dbReference type="NCBI Taxonomy" id="1908241"/>
    <lineage>
        <taxon>Bacteria</taxon>
        <taxon>Pseudomonadati</taxon>
        <taxon>Bacteroidota</taxon>
        <taxon>Sphingobacteriia</taxon>
        <taxon>Sphingobacteriales</taxon>
        <taxon>Sphingobacteriaceae</taxon>
        <taxon>Pedobacter</taxon>
    </lineage>
</organism>
<keyword evidence="1" id="KW-0812">Transmembrane</keyword>
<reference evidence="2 3" key="1">
    <citation type="submission" date="2019-11" db="EMBL/GenBank/DDBJ databases">
        <title>Pedobacter petrophilus genome.</title>
        <authorList>
            <person name="Feldbauer M.J."/>
            <person name="Newman J.D."/>
        </authorList>
    </citation>
    <scope>NUCLEOTIDE SEQUENCE [LARGE SCALE GENOMIC DNA]</scope>
    <source>
        <strain evidence="2 3">LMG 29686</strain>
    </source>
</reference>
<keyword evidence="3" id="KW-1185">Reference proteome</keyword>
<feature type="transmembrane region" description="Helical" evidence="1">
    <location>
        <begin position="6"/>
        <end position="25"/>
    </location>
</feature>
<sequence length="178" mass="20328">MKFLKTLTVIIVILAIIFVVGSFFLPKSYTVNRTTLINAPDTIIYQNIANFNAFYQWNPWAKMEPSAKVKFSGTPMSPNHLYEWKGKETGSGYMKILTLTPNRQVNMELKFIEPFESVADTRFDIAPEGNGNKVTWTMSGKYNMFTKWMCVFKSMDSMVGKDFESGLKSLKDKSEKGI</sequence>
<keyword evidence="1" id="KW-0472">Membrane</keyword>
<dbReference type="Proteomes" id="UP000487757">
    <property type="component" value="Unassembled WGS sequence"/>
</dbReference>